<feature type="compositionally biased region" description="Basic residues" evidence="1">
    <location>
        <begin position="246"/>
        <end position="261"/>
    </location>
</feature>
<evidence type="ECO:0000313" key="3">
    <source>
        <dbReference type="EMBL" id="KAI1703003.1"/>
    </source>
</evidence>
<dbReference type="EMBL" id="JAKKPZ010000089">
    <property type="protein sequence ID" value="KAI1703003.1"/>
    <property type="molecule type" value="Genomic_DNA"/>
</dbReference>
<feature type="transmembrane region" description="Helical" evidence="2">
    <location>
        <begin position="341"/>
        <end position="365"/>
    </location>
</feature>
<gene>
    <name evidence="3" type="ORF">DdX_15156</name>
</gene>
<protein>
    <submittedName>
        <fullName evidence="3">Uncharacterized protein</fullName>
    </submittedName>
</protein>
<feature type="transmembrane region" description="Helical" evidence="2">
    <location>
        <begin position="492"/>
        <end position="519"/>
    </location>
</feature>
<name>A0AAD4MVI3_9BILA</name>
<feature type="transmembrane region" description="Helical" evidence="2">
    <location>
        <begin position="428"/>
        <end position="450"/>
    </location>
</feature>
<feature type="transmembrane region" description="Helical" evidence="2">
    <location>
        <begin position="385"/>
        <end position="407"/>
    </location>
</feature>
<feature type="region of interest" description="Disordered" evidence="1">
    <location>
        <begin position="242"/>
        <end position="277"/>
    </location>
</feature>
<reference evidence="3" key="1">
    <citation type="submission" date="2022-01" db="EMBL/GenBank/DDBJ databases">
        <title>Genome Sequence Resource for Two Populations of Ditylenchus destructor, the Migratory Endoparasitic Phytonematode.</title>
        <authorList>
            <person name="Zhang H."/>
            <person name="Lin R."/>
            <person name="Xie B."/>
        </authorList>
    </citation>
    <scope>NUCLEOTIDE SEQUENCE</scope>
    <source>
        <strain evidence="3">BazhouSP</strain>
    </source>
</reference>
<feature type="transmembrane region" description="Helical" evidence="2">
    <location>
        <begin position="309"/>
        <end position="329"/>
    </location>
</feature>
<sequence length="605" mass="67614">MCKFKGDNKVNIGRINVNETGSAQRLNLGAYGADEKCEWEVKLSRMSTAQLKKMTKLMERTGCDNEDAINALEGNDYHLGNAESEIEAYGGAAGLRAIREAGEERKANQLRANQIRIRSTQLVKKASENSSKKSHNTVSISKLSTGSSKPKPKSNVGCAKQNMEGCSRFNQGARVYFQKWTPGVVVARKAGGEYDVSEVEGQCMSASFQCINEGTLVKLTANQLRNRNAIACCSPIRSEKTDRSQKLRRNARGKVRNKTASKKCAAQKEPLDSPSKCVSLSKDKKLEERSALDKASNQPLSQGSMSQQALLLSFCLTTTILIPAIYVVLTQSKKAQMFKYLLLNQLLWSYLFCAIFVLEGNVPLFPIPGIYFSSIMKWFPEKMNIVLPIHLFISVGHTQSYFLACLYKVSYASAFNKLQFWFEDPRKLEAIVGGLLIIFSTIIVGPFLFYNFDVLQLRQVLLDEYPLLHQLIVHEPSVIASPVMTFPRNCTILTVALTAYGLYIPFTFISGFSIYLIFLRQAFLVKDFMNDKTYHNYLVVVHAKSVQICSVFVELLRLGFDHNDYVGGNVSAHTSRWSAHISPIPISFCAAMPGPLHILASRVYE</sequence>
<keyword evidence="4" id="KW-1185">Reference proteome</keyword>
<accession>A0AAD4MVI3</accession>
<organism evidence="3 4">
    <name type="scientific">Ditylenchus destructor</name>
    <dbReference type="NCBI Taxonomy" id="166010"/>
    <lineage>
        <taxon>Eukaryota</taxon>
        <taxon>Metazoa</taxon>
        <taxon>Ecdysozoa</taxon>
        <taxon>Nematoda</taxon>
        <taxon>Chromadorea</taxon>
        <taxon>Rhabditida</taxon>
        <taxon>Tylenchina</taxon>
        <taxon>Tylenchomorpha</taxon>
        <taxon>Sphaerularioidea</taxon>
        <taxon>Anguinidae</taxon>
        <taxon>Anguininae</taxon>
        <taxon>Ditylenchus</taxon>
    </lineage>
</organism>
<comment type="caution">
    <text evidence="3">The sequence shown here is derived from an EMBL/GenBank/DDBJ whole genome shotgun (WGS) entry which is preliminary data.</text>
</comment>
<keyword evidence="2" id="KW-0812">Transmembrane</keyword>
<evidence type="ECO:0000256" key="2">
    <source>
        <dbReference type="SAM" id="Phobius"/>
    </source>
</evidence>
<keyword evidence="2" id="KW-0472">Membrane</keyword>
<feature type="region of interest" description="Disordered" evidence="1">
    <location>
        <begin position="121"/>
        <end position="156"/>
    </location>
</feature>
<evidence type="ECO:0000256" key="1">
    <source>
        <dbReference type="SAM" id="MobiDB-lite"/>
    </source>
</evidence>
<dbReference type="Proteomes" id="UP001201812">
    <property type="component" value="Unassembled WGS sequence"/>
</dbReference>
<evidence type="ECO:0000313" key="4">
    <source>
        <dbReference type="Proteomes" id="UP001201812"/>
    </source>
</evidence>
<proteinExistence type="predicted"/>
<keyword evidence="2" id="KW-1133">Transmembrane helix</keyword>
<feature type="compositionally biased region" description="Polar residues" evidence="1">
    <location>
        <begin position="136"/>
        <end position="148"/>
    </location>
</feature>
<dbReference type="AlphaFoldDB" id="A0AAD4MVI3"/>